<dbReference type="InterPro" id="IPR037026">
    <property type="entry name" value="Vgr_OB-fold_dom_sf"/>
</dbReference>
<reference evidence="6 7" key="1">
    <citation type="journal article" date="2006" name="Nat. Biotechnol.">
        <title>Complete genome of the mutualistic, N2-fixing grass endophyte Azoarcus sp. strain BH72.</title>
        <authorList>
            <person name="Krause A."/>
            <person name="Ramakumar A."/>
            <person name="Bartels D."/>
            <person name="Battistoni F."/>
            <person name="Bekel T."/>
            <person name="Boch J."/>
            <person name="Boehm M."/>
            <person name="Friedrich F."/>
            <person name="Hurek T."/>
            <person name="Krause L."/>
            <person name="Linke B."/>
            <person name="McHardy A.C."/>
            <person name="Sarkar A."/>
            <person name="Schneiker S."/>
            <person name="Syed A.A."/>
            <person name="Thauer R."/>
            <person name="Vorhoelter F.-J."/>
            <person name="Weidner S."/>
            <person name="Puehler A."/>
            <person name="Reinhold-Hurek B."/>
            <person name="Kaiser O."/>
            <person name="Goesmann A."/>
        </authorList>
    </citation>
    <scope>NUCLEOTIDE SEQUENCE [LARGE SCALE GENOMIC DNA]</scope>
    <source>
        <strain evidence="6 7">BH72</strain>
    </source>
</reference>
<dbReference type="InterPro" id="IPR006531">
    <property type="entry name" value="Gp5/Vgr_OB"/>
</dbReference>
<feature type="domain" description="DUF2345" evidence="4">
    <location>
        <begin position="682"/>
        <end position="829"/>
    </location>
</feature>
<dbReference type="AlphaFoldDB" id="A1K519"/>
<dbReference type="KEGG" id="azo:azo1307"/>
<protein>
    <submittedName>
        <fullName evidence="6">Probable vgr related protein</fullName>
    </submittedName>
</protein>
<dbReference type="Gene3D" id="2.30.110.50">
    <property type="match status" value="1"/>
</dbReference>
<dbReference type="InterPro" id="IPR006533">
    <property type="entry name" value="T6SS_Vgr_RhsGE"/>
</dbReference>
<dbReference type="SUPFAM" id="SSF69255">
    <property type="entry name" value="gp5 N-terminal domain-like"/>
    <property type="match status" value="1"/>
</dbReference>
<dbReference type="Pfam" id="PF05954">
    <property type="entry name" value="Phage_GPD"/>
    <property type="match status" value="1"/>
</dbReference>
<dbReference type="NCBIfam" id="TIGR03361">
    <property type="entry name" value="VI_Rhs_Vgr"/>
    <property type="match status" value="1"/>
</dbReference>
<dbReference type="HOGENOM" id="CLU_004121_1_3_4"/>
<name>A1K519_AZOSB</name>
<dbReference type="STRING" id="62928.azo1307"/>
<dbReference type="Gene3D" id="3.55.50.10">
    <property type="entry name" value="Baseplate protein-like domains"/>
    <property type="match status" value="1"/>
</dbReference>
<feature type="domain" description="Putative type VI secretion system Rhs element associated Vgr" evidence="5">
    <location>
        <begin position="546"/>
        <end position="653"/>
    </location>
</feature>
<dbReference type="Gene3D" id="2.40.50.230">
    <property type="entry name" value="Gp5 N-terminal domain"/>
    <property type="match status" value="1"/>
</dbReference>
<dbReference type="Pfam" id="PF10106">
    <property type="entry name" value="DUF2345"/>
    <property type="match status" value="1"/>
</dbReference>
<keyword evidence="7" id="KW-1185">Reference proteome</keyword>
<dbReference type="NCBIfam" id="TIGR01646">
    <property type="entry name" value="vgr_GE"/>
    <property type="match status" value="1"/>
</dbReference>
<evidence type="ECO:0000256" key="2">
    <source>
        <dbReference type="SAM" id="MobiDB-lite"/>
    </source>
</evidence>
<comment type="similarity">
    <text evidence="1">Belongs to the VgrG protein family.</text>
</comment>
<sequence>MTDSLRSAAADLLSVADAISFLPATRLVELRFAGGGPEGSPLIALSAYGEEGLNMCHRITVRCVAVDARIELITMLGLRAAIGIRTADGRERIRCGVVTAGVALGADGGFAAYEITVEPPLALLRHRWGSRVFQALTVPEIVRALVEEHRGRNPIFNAGLGLRFDLQRRYECRSYCVQYHESDLEFIERLLAEEGIGWRFDHEEDAAGAGPSTLLVLFDAADSLPPAEPPSVRFHRGNASETEDSLTSWSAQRSVGAGRTTLTSFDYKPAATTTARAEGVEEDGGDATSLEQALEDFRPQTLHYAPTVDGLAAYAALRQQARDAERNTFEADGDARGLTAGAWFQLEGHPRHEHEPGEERRFVVTRLTFVARSNLPVHSSLIDAAGEGRAWAGAGKTPYQIRLTAVRRGQASAGIFPPRRDLRPTARGPQSAIVVGPHDEEVHTDEYGRIRIQFHWQRQEDHPDGGAAYDERSSCWVRVALPSAGIAWGHQFIPRVGQEVLVDFLDGDIDRPVVTGVLGNGCHPPVRFSGVGALPANKALSGIKSREHGGAGFNELVFDDTAGQLRARLSTEHAATQLNLGCLVHPRENGQATVRGDGAELRTDGAAAVRGARGVLVSAHGRPRAAGSQLAREELMELLEQARELARTLSDYAGSHQGVPAESSGADALLQAVRQWDGDRAEGADRERGDGLVCAAAPEGIVIATGATLISCAAEDHEVCASHQLRLTAGEGLVANAGAGIGLFAQSGDLRSIAHQGLHLTQAQQGDVVTEAARNVRVSAAEGEVLISAPVIRLVAQDGSFLRLGGGIALGTEGAVQVKAARHSLGGPATDSIDLPVFDRAGADQRFALLYPGAEGAEPQPAGGRRYEITLKDGRVVAGTADAEGRTDMLTSEAMQVAHIRVFDR</sequence>
<accession>A1K519</accession>
<dbReference type="SUPFAM" id="SSF69349">
    <property type="entry name" value="Phage fibre proteins"/>
    <property type="match status" value="1"/>
</dbReference>
<gene>
    <name evidence="6" type="ordered locus">azo1307</name>
</gene>
<dbReference type="InterPro" id="IPR028244">
    <property type="entry name" value="T6SS_Rhs_Vgr_dom"/>
</dbReference>
<evidence type="ECO:0000256" key="1">
    <source>
        <dbReference type="ARBA" id="ARBA00005558"/>
    </source>
</evidence>
<evidence type="ECO:0000313" key="6">
    <source>
        <dbReference type="EMBL" id="CAL93924.1"/>
    </source>
</evidence>
<dbReference type="Pfam" id="PF13296">
    <property type="entry name" value="T6SS_Vgr"/>
    <property type="match status" value="1"/>
</dbReference>
<feature type="region of interest" description="Disordered" evidence="2">
    <location>
        <begin position="228"/>
        <end position="253"/>
    </location>
</feature>
<dbReference type="eggNOG" id="COG3501">
    <property type="taxonomic scope" value="Bacteria"/>
</dbReference>
<dbReference type="Gene3D" id="4.10.220.110">
    <property type="match status" value="1"/>
</dbReference>
<dbReference type="eggNOG" id="COG4253">
    <property type="taxonomic scope" value="Bacteria"/>
</dbReference>
<evidence type="ECO:0000259" key="5">
    <source>
        <dbReference type="Pfam" id="PF13296"/>
    </source>
</evidence>
<dbReference type="InterPro" id="IPR018769">
    <property type="entry name" value="VgrG2_DUF2345"/>
</dbReference>
<feature type="domain" description="Gp5/Type VI secretion system Vgr protein OB-fold" evidence="3">
    <location>
        <begin position="470"/>
        <end position="518"/>
    </location>
</feature>
<evidence type="ECO:0000259" key="4">
    <source>
        <dbReference type="Pfam" id="PF10106"/>
    </source>
</evidence>
<dbReference type="EMBL" id="AM406670">
    <property type="protein sequence ID" value="CAL93924.1"/>
    <property type="molecule type" value="Genomic_DNA"/>
</dbReference>
<dbReference type="Proteomes" id="UP000002588">
    <property type="component" value="Chromosome"/>
</dbReference>
<dbReference type="Pfam" id="PF04717">
    <property type="entry name" value="Phage_base_V"/>
    <property type="match status" value="1"/>
</dbReference>
<proteinExistence type="inferred from homology"/>
<evidence type="ECO:0000313" key="7">
    <source>
        <dbReference type="Proteomes" id="UP000002588"/>
    </source>
</evidence>
<evidence type="ECO:0000259" key="3">
    <source>
        <dbReference type="Pfam" id="PF04717"/>
    </source>
</evidence>
<dbReference type="SUPFAM" id="SSF69279">
    <property type="entry name" value="Phage tail proteins"/>
    <property type="match status" value="2"/>
</dbReference>
<organism evidence="6 7">
    <name type="scientific">Azoarcus sp. (strain BH72)</name>
    <dbReference type="NCBI Taxonomy" id="418699"/>
    <lineage>
        <taxon>Bacteria</taxon>
        <taxon>Pseudomonadati</taxon>
        <taxon>Pseudomonadota</taxon>
        <taxon>Betaproteobacteria</taxon>
        <taxon>Rhodocyclales</taxon>
        <taxon>Zoogloeaceae</taxon>
        <taxon>Azoarcus</taxon>
    </lineage>
</organism>
<dbReference type="RefSeq" id="WP_011765040.1">
    <property type="nucleotide sequence ID" value="NC_008702.1"/>
</dbReference>
<dbReference type="InterPro" id="IPR017847">
    <property type="entry name" value="T6SS_RhsGE_Vgr_subset"/>
</dbReference>